<reference evidence="7" key="1">
    <citation type="submission" date="2016-04" db="EMBL/GenBank/DDBJ databases">
        <title>Draft genome sequence of Paludibacter jiangxiensis strain NM7.</title>
        <authorList>
            <person name="Qiu Y."/>
            <person name="Matsuura N."/>
            <person name="Ohashi A."/>
            <person name="Tourlousse M.D."/>
            <person name="Sekiguchi Y."/>
        </authorList>
    </citation>
    <scope>NUCLEOTIDE SEQUENCE [LARGE SCALE GENOMIC DNA]</scope>
    <source>
        <strain evidence="7">NM7</strain>
    </source>
</reference>
<dbReference type="InterPro" id="IPR014756">
    <property type="entry name" value="Ig_E-set"/>
</dbReference>
<dbReference type="Gene3D" id="1.50.10.10">
    <property type="match status" value="1"/>
</dbReference>
<evidence type="ECO:0000256" key="3">
    <source>
        <dbReference type="ARBA" id="ARBA00023326"/>
    </source>
</evidence>
<name>A0A170ZUE2_9BACT</name>
<dbReference type="InterPro" id="IPR001701">
    <property type="entry name" value="Glyco_hydro_9"/>
</dbReference>
<evidence type="ECO:0000259" key="5">
    <source>
        <dbReference type="Pfam" id="PF02927"/>
    </source>
</evidence>
<evidence type="ECO:0000313" key="7">
    <source>
        <dbReference type="Proteomes" id="UP000076586"/>
    </source>
</evidence>
<gene>
    <name evidence="6" type="ORF">PJIAN_3324</name>
</gene>
<evidence type="ECO:0000259" key="4">
    <source>
        <dbReference type="Pfam" id="PF00759"/>
    </source>
</evidence>
<keyword evidence="2" id="KW-0119">Carbohydrate metabolism</keyword>
<dbReference type="CDD" id="cd02850">
    <property type="entry name" value="E_set_Cellulase_N"/>
    <property type="match status" value="1"/>
</dbReference>
<dbReference type="Proteomes" id="UP000076586">
    <property type="component" value="Unassembled WGS sequence"/>
</dbReference>
<dbReference type="OrthoDB" id="5936802at2"/>
<dbReference type="Pfam" id="PF02927">
    <property type="entry name" value="CelD_N"/>
    <property type="match status" value="1"/>
</dbReference>
<proteinExistence type="inferred from homology"/>
<organism evidence="6 7">
    <name type="scientific">Paludibacter jiangxiensis</name>
    <dbReference type="NCBI Taxonomy" id="681398"/>
    <lineage>
        <taxon>Bacteria</taxon>
        <taxon>Pseudomonadati</taxon>
        <taxon>Bacteroidota</taxon>
        <taxon>Bacteroidia</taxon>
        <taxon>Bacteroidales</taxon>
        <taxon>Paludibacteraceae</taxon>
        <taxon>Paludibacter</taxon>
    </lineage>
</organism>
<evidence type="ECO:0000313" key="6">
    <source>
        <dbReference type="EMBL" id="GAT63012.1"/>
    </source>
</evidence>
<sequence length="828" mass="93274">MKKAILLFVLSFAVISVGYSQSLKINSDQYFEMPGLNVMVFYDIYPEGHQGAIGIIQNGTRVATNGDLRLEPTPGQWQPIPASGKREVFPDKNEISIKCTYPDESRNRKGFNPVIYPDLNFSYNVRVIGEGKKFRIIVDLEKPLPKEWIGKVGFNLELFPGNLFGKAWYVDGKSGIFAKQPVSPMQQDNDGAWQASPMASGKKLTIAPDAPDQTMVITSLKSDIQLLDGRFYHNNGWYVVRSEVPEGAFKNAIEWVVEPNVVPNFKQKPVVHISQIGYLPDQRKVANVELDASETQIRKVSLIRLAEDGKPEVAKSALPVKWGKYLRFNYYQFDFSDVKKPGMYQLQYDNYTTEPFKIDNDVYQRGVWQPTLEYFYPVQMCHMRVNEGYRVWHGLCHMDDALMAPTDTNHYDGYMQGHSTLTRFKPYEQVPGLNIGGWHDAGDYDLRVESQAGAVHSLALLYEEFGLKWDQTTIDETNRVVEIHRPDGKPDVLQQIEHGVLSILGGYENLGRLYRGIIDHELRQYVLLGDGSTMTDGLKYNPKLSKTEKTGAESGASDDRWVFTEENPGRELSTIPALAAAARVLKEYNDTLSAKCLKAALELYAKNNTASDSRGWGIAFNKVNAACELYLTTNDPKYLADVYAAKETLSKSLFSSATYISRVWNLLKNEEFKNALLPAYQRLNDQVQSQNKQNPFGVPYHIAIWGDGWSIEQAGVQQYFLHKNFPTIFSSNLIFNSLDFVLGNHFGENTSSFVSGVGARSVTTAYGPNRGDWSSVPGGVVSGTGIIRPDFPELKVWPFMWQQTEYVIGAETTNFMFLVLAAEKLKGK</sequence>
<reference evidence="7" key="2">
    <citation type="journal article" date="2017" name="Genome Announc.">
        <title>Draft genome sequence of Paludibacter jiangxiensis NM7(T), a propionate-producing fermentative bacterium.</title>
        <authorList>
            <person name="Qiu Y.-L."/>
            <person name="Tourlousse D.M."/>
            <person name="Matsuura N."/>
            <person name="Ohashi A."/>
            <person name="Sekiguchi Y."/>
        </authorList>
    </citation>
    <scope>NUCLEOTIDE SEQUENCE [LARGE SCALE GENOMIC DNA]</scope>
    <source>
        <strain evidence="7">NM7</strain>
    </source>
</reference>
<dbReference type="InterPro" id="IPR013783">
    <property type="entry name" value="Ig-like_fold"/>
</dbReference>
<accession>A0A170ZUE2</accession>
<feature type="domain" description="Glycoside hydrolase family 9" evidence="4">
    <location>
        <begin position="374"/>
        <end position="764"/>
    </location>
</feature>
<dbReference type="Pfam" id="PF00759">
    <property type="entry name" value="Glyco_hydro_9"/>
    <property type="match status" value="1"/>
</dbReference>
<dbReference type="InterPro" id="IPR012341">
    <property type="entry name" value="6hp_glycosidase-like_sf"/>
</dbReference>
<keyword evidence="7" id="KW-1185">Reference proteome</keyword>
<protein>
    <submittedName>
        <fullName evidence="6">N-terminal ig-like domain of cellulase</fullName>
    </submittedName>
</protein>
<dbReference type="GO" id="GO:0000272">
    <property type="term" value="P:polysaccharide catabolic process"/>
    <property type="evidence" value="ECO:0007669"/>
    <property type="project" value="UniProtKB-KW"/>
</dbReference>
<dbReference type="STRING" id="681398.PJIAN_3324"/>
<feature type="domain" description="Cellulase Ig-like" evidence="5">
    <location>
        <begin position="267"/>
        <end position="352"/>
    </location>
</feature>
<dbReference type="GO" id="GO:0008810">
    <property type="term" value="F:cellulase activity"/>
    <property type="evidence" value="ECO:0007669"/>
    <property type="project" value="InterPro"/>
</dbReference>
<dbReference type="InterPro" id="IPR004197">
    <property type="entry name" value="Cellulase_Ig-like"/>
</dbReference>
<dbReference type="Gene3D" id="2.60.40.10">
    <property type="entry name" value="Immunoglobulins"/>
    <property type="match status" value="1"/>
</dbReference>
<dbReference type="SUPFAM" id="SSF81296">
    <property type="entry name" value="E set domains"/>
    <property type="match status" value="1"/>
</dbReference>
<comment type="similarity">
    <text evidence="1">Belongs to the glycosyl hydrolase 9 (cellulase E) family.</text>
</comment>
<dbReference type="RefSeq" id="WP_068703817.1">
    <property type="nucleotide sequence ID" value="NZ_BDCR01000003.1"/>
</dbReference>
<dbReference type="SUPFAM" id="SSF48208">
    <property type="entry name" value="Six-hairpin glycosidases"/>
    <property type="match status" value="1"/>
</dbReference>
<keyword evidence="3" id="KW-0624">Polysaccharide degradation</keyword>
<comment type="caution">
    <text evidence="6">The sequence shown here is derived from an EMBL/GenBank/DDBJ whole genome shotgun (WGS) entry which is preliminary data.</text>
</comment>
<dbReference type="EMBL" id="BDCR01000003">
    <property type="protein sequence ID" value="GAT63012.1"/>
    <property type="molecule type" value="Genomic_DNA"/>
</dbReference>
<dbReference type="InterPro" id="IPR008928">
    <property type="entry name" value="6-hairpin_glycosidase_sf"/>
</dbReference>
<evidence type="ECO:0000256" key="1">
    <source>
        <dbReference type="ARBA" id="ARBA00007072"/>
    </source>
</evidence>
<dbReference type="AlphaFoldDB" id="A0A170ZUE2"/>
<evidence type="ECO:0000256" key="2">
    <source>
        <dbReference type="ARBA" id="ARBA00023277"/>
    </source>
</evidence>